<evidence type="ECO:0000256" key="4">
    <source>
        <dbReference type="ARBA" id="ARBA00022759"/>
    </source>
</evidence>
<dbReference type="Proteomes" id="UP001596106">
    <property type="component" value="Unassembled WGS sequence"/>
</dbReference>
<comment type="subcellular location">
    <subcellularLocation>
        <location evidence="7">Cytoplasm</location>
    </subcellularLocation>
</comment>
<feature type="binding site" evidence="7">
    <location>
        <position position="107"/>
    </location>
    <ligand>
        <name>Zn(2+)</name>
        <dbReference type="ChEBI" id="CHEBI:29105"/>
        <note>catalytic</note>
    </ligand>
</feature>
<reference evidence="9" key="1">
    <citation type="journal article" date="2019" name="Int. J. Syst. Evol. Microbiol.">
        <title>The Global Catalogue of Microorganisms (GCM) 10K type strain sequencing project: providing services to taxonomists for standard genome sequencing and annotation.</title>
        <authorList>
            <consortium name="The Broad Institute Genomics Platform"/>
            <consortium name="The Broad Institute Genome Sequencing Center for Infectious Disease"/>
            <person name="Wu L."/>
            <person name="Ma J."/>
        </authorList>
    </citation>
    <scope>NUCLEOTIDE SEQUENCE [LARGE SCALE GENOMIC DNA]</scope>
    <source>
        <strain evidence="9">CCUG 55250</strain>
    </source>
</reference>
<protein>
    <recommendedName>
        <fullName evidence="7">Endoribonuclease YbeY</fullName>
        <ecNumber evidence="7">3.1.-.-</ecNumber>
    </recommendedName>
</protein>
<evidence type="ECO:0000256" key="3">
    <source>
        <dbReference type="ARBA" id="ARBA00022723"/>
    </source>
</evidence>
<gene>
    <name evidence="7 8" type="primary">ybeY</name>
    <name evidence="8" type="ORF">ACFPMF_18230</name>
</gene>
<name>A0ABW0ICN9_9BACT</name>
<feature type="binding site" evidence="7">
    <location>
        <position position="111"/>
    </location>
    <ligand>
        <name>Zn(2+)</name>
        <dbReference type="ChEBI" id="CHEBI:29105"/>
        <note>catalytic</note>
    </ligand>
</feature>
<evidence type="ECO:0000313" key="8">
    <source>
        <dbReference type="EMBL" id="MFC5411265.1"/>
    </source>
</evidence>
<accession>A0ABW0ICN9</accession>
<dbReference type="NCBIfam" id="TIGR00043">
    <property type="entry name" value="rRNA maturation RNase YbeY"/>
    <property type="match status" value="1"/>
</dbReference>
<evidence type="ECO:0000313" key="9">
    <source>
        <dbReference type="Proteomes" id="UP001596106"/>
    </source>
</evidence>
<evidence type="ECO:0000256" key="6">
    <source>
        <dbReference type="ARBA" id="ARBA00022833"/>
    </source>
</evidence>
<dbReference type="InterPro" id="IPR002036">
    <property type="entry name" value="YbeY"/>
</dbReference>
<dbReference type="Pfam" id="PF02130">
    <property type="entry name" value="YbeY"/>
    <property type="match status" value="1"/>
</dbReference>
<keyword evidence="6 7" id="KW-0862">Zinc</keyword>
<dbReference type="EMBL" id="JBHSMA010000006">
    <property type="protein sequence ID" value="MFC5411265.1"/>
    <property type="molecule type" value="Genomic_DNA"/>
</dbReference>
<evidence type="ECO:0000256" key="2">
    <source>
        <dbReference type="ARBA" id="ARBA00022722"/>
    </source>
</evidence>
<dbReference type="InterPro" id="IPR023091">
    <property type="entry name" value="MetalPrtase_cat_dom_sf_prd"/>
</dbReference>
<feature type="binding site" evidence="7">
    <location>
        <position position="117"/>
    </location>
    <ligand>
        <name>Zn(2+)</name>
        <dbReference type="ChEBI" id="CHEBI:29105"/>
        <note>catalytic</note>
    </ligand>
</feature>
<keyword evidence="7" id="KW-0698">rRNA processing</keyword>
<evidence type="ECO:0000256" key="5">
    <source>
        <dbReference type="ARBA" id="ARBA00022801"/>
    </source>
</evidence>
<keyword evidence="5 7" id="KW-0378">Hydrolase</keyword>
<dbReference type="PANTHER" id="PTHR46986">
    <property type="entry name" value="ENDORIBONUCLEASE YBEY, CHLOROPLASTIC"/>
    <property type="match status" value="1"/>
</dbReference>
<dbReference type="HAMAP" id="MF_00009">
    <property type="entry name" value="Endoribonucl_YbeY"/>
    <property type="match status" value="1"/>
</dbReference>
<keyword evidence="7" id="KW-0963">Cytoplasm</keyword>
<dbReference type="PANTHER" id="PTHR46986:SF1">
    <property type="entry name" value="ENDORIBONUCLEASE YBEY, CHLOROPLASTIC"/>
    <property type="match status" value="1"/>
</dbReference>
<keyword evidence="7" id="KW-0690">Ribosome biogenesis</keyword>
<keyword evidence="4 7" id="KW-0255">Endonuclease</keyword>
<dbReference type="RefSeq" id="WP_379847992.1">
    <property type="nucleotide sequence ID" value="NZ_JBHSMA010000006.1"/>
</dbReference>
<keyword evidence="2 7" id="KW-0540">Nuclease</keyword>
<comment type="function">
    <text evidence="7">Single strand-specific metallo-endoribonuclease involved in late-stage 70S ribosome quality control and in maturation of the 3' terminus of the 16S rRNA.</text>
</comment>
<comment type="similarity">
    <text evidence="1 7">Belongs to the endoribonuclease YbeY family.</text>
</comment>
<keyword evidence="9" id="KW-1185">Reference proteome</keyword>
<evidence type="ECO:0000256" key="7">
    <source>
        <dbReference type="HAMAP-Rule" id="MF_00009"/>
    </source>
</evidence>
<comment type="cofactor">
    <cofactor evidence="7">
        <name>Zn(2+)</name>
        <dbReference type="ChEBI" id="CHEBI:29105"/>
    </cofactor>
    <text evidence="7">Binds 1 zinc ion.</text>
</comment>
<proteinExistence type="inferred from homology"/>
<sequence length="151" mass="17584">MIRFFTEDTPFNLPHKIPTRQWLTALAKGEGFTVGELNYIFCSDDYLLQVNREYLDHDYYTDIITFDNSDEENRLEGDIFISIDRVRDNAHQLNVPDEQELRRVLTHGLLHLCGYGDKTEEEALQMRRKEDESLLAWANRSRNASDGSTGP</sequence>
<dbReference type="SUPFAM" id="SSF55486">
    <property type="entry name" value="Metalloproteases ('zincins'), catalytic domain"/>
    <property type="match status" value="1"/>
</dbReference>
<dbReference type="EC" id="3.1.-.-" evidence="7"/>
<dbReference type="Gene3D" id="3.40.390.30">
    <property type="entry name" value="Metalloproteases ('zincins'), catalytic domain"/>
    <property type="match status" value="1"/>
</dbReference>
<comment type="caution">
    <text evidence="8">The sequence shown here is derived from an EMBL/GenBank/DDBJ whole genome shotgun (WGS) entry which is preliminary data.</text>
</comment>
<evidence type="ECO:0000256" key="1">
    <source>
        <dbReference type="ARBA" id="ARBA00010875"/>
    </source>
</evidence>
<keyword evidence="3 7" id="KW-0479">Metal-binding</keyword>
<organism evidence="8 9">
    <name type="scientific">Larkinella bovis</name>
    <dbReference type="NCBI Taxonomy" id="683041"/>
    <lineage>
        <taxon>Bacteria</taxon>
        <taxon>Pseudomonadati</taxon>
        <taxon>Bacteroidota</taxon>
        <taxon>Cytophagia</taxon>
        <taxon>Cytophagales</taxon>
        <taxon>Spirosomataceae</taxon>
        <taxon>Larkinella</taxon>
    </lineage>
</organism>